<dbReference type="PANTHER" id="PTHR34595:SF7">
    <property type="entry name" value="SLL1039 PROTEIN"/>
    <property type="match status" value="1"/>
</dbReference>
<dbReference type="Proteomes" id="UP000611500">
    <property type="component" value="Unassembled WGS sequence"/>
</dbReference>
<name>A0A8J3MD49_9RHOB</name>
<dbReference type="InterPro" id="IPR007296">
    <property type="entry name" value="DUF403"/>
</dbReference>
<dbReference type="Pfam" id="PF04168">
    <property type="entry name" value="Alpha-E"/>
    <property type="match status" value="1"/>
</dbReference>
<dbReference type="EMBL" id="BNAP01000017">
    <property type="protein sequence ID" value="GHG96552.1"/>
    <property type="molecule type" value="Genomic_DNA"/>
</dbReference>
<reference evidence="2" key="1">
    <citation type="journal article" date="2014" name="Int. J. Syst. Evol. Microbiol.">
        <title>Complete genome sequence of Corynebacterium casei LMG S-19264T (=DSM 44701T), isolated from a smear-ripened cheese.</title>
        <authorList>
            <consortium name="US DOE Joint Genome Institute (JGI-PGF)"/>
            <person name="Walter F."/>
            <person name="Albersmeier A."/>
            <person name="Kalinowski J."/>
            <person name="Ruckert C."/>
        </authorList>
    </citation>
    <scope>NUCLEOTIDE SEQUENCE</scope>
    <source>
        <strain evidence="2">CGMCC 1.7081</strain>
    </source>
</reference>
<evidence type="ECO:0000313" key="3">
    <source>
        <dbReference type="Proteomes" id="UP000611500"/>
    </source>
</evidence>
<keyword evidence="3" id="KW-1185">Reference proteome</keyword>
<accession>A0A8J3MD49</accession>
<sequence length="315" mass="35603">MMLGKNAGGLFWMFRYLERAENIARLLEAGWYIALTHAKDDGSNEWESILITAGMNAAFLEKYESYDAHSVINFLLRERSNPSSVMSAIEAARSNARMVRTALSGEVWEAVNECWMELKAILARPVTERNLHETLTLVRNRTSVVRGALHGTMLRNDIYAFARLGTFIERADNTARILDVKYYVLLPSASFVGSSMDNVQWEVVLRSVSAERSYHWLNGGDVTPQGIGEFLILDKRVPRSLAFCYLKIGQYLDLLEEEYGVRQDSQVLAHSVCARLDKATVETIFDEGLHEFLSALIADTGSLAHQLETDFRFYG</sequence>
<reference evidence="2" key="2">
    <citation type="submission" date="2020-09" db="EMBL/GenBank/DDBJ databases">
        <authorList>
            <person name="Sun Q."/>
            <person name="Zhou Y."/>
        </authorList>
    </citation>
    <scope>NUCLEOTIDE SEQUENCE</scope>
    <source>
        <strain evidence="2">CGMCC 1.7081</strain>
    </source>
</reference>
<proteinExistence type="predicted"/>
<feature type="domain" description="DUF403" evidence="1">
    <location>
        <begin position="2"/>
        <end position="311"/>
    </location>
</feature>
<gene>
    <name evidence="2" type="ORF">GCM10010961_30830</name>
</gene>
<dbReference type="AlphaFoldDB" id="A0A8J3MD49"/>
<evidence type="ECO:0000313" key="2">
    <source>
        <dbReference type="EMBL" id="GHG96552.1"/>
    </source>
</evidence>
<comment type="caution">
    <text evidence="2">The sequence shown here is derived from an EMBL/GenBank/DDBJ whole genome shotgun (WGS) entry which is preliminary data.</text>
</comment>
<protein>
    <recommendedName>
        <fullName evidence="1">DUF403 domain-containing protein</fullName>
    </recommendedName>
</protein>
<dbReference type="InterPro" id="IPR051680">
    <property type="entry name" value="ATP-dep_Glu-Cys_Ligase-2"/>
</dbReference>
<evidence type="ECO:0000259" key="1">
    <source>
        <dbReference type="Pfam" id="PF04168"/>
    </source>
</evidence>
<dbReference type="PANTHER" id="PTHR34595">
    <property type="entry name" value="BLR5612 PROTEIN"/>
    <property type="match status" value="1"/>
</dbReference>
<organism evidence="2 3">
    <name type="scientific">Pseudodonghicola xiamenensis</name>
    <dbReference type="NCBI Taxonomy" id="337702"/>
    <lineage>
        <taxon>Bacteria</taxon>
        <taxon>Pseudomonadati</taxon>
        <taxon>Pseudomonadota</taxon>
        <taxon>Alphaproteobacteria</taxon>
        <taxon>Rhodobacterales</taxon>
        <taxon>Paracoccaceae</taxon>
        <taxon>Pseudodonghicola</taxon>
    </lineage>
</organism>